<dbReference type="SUPFAM" id="SSF55154">
    <property type="entry name" value="CYTH-like phosphatases"/>
    <property type="match status" value="1"/>
</dbReference>
<evidence type="ECO:0000259" key="1">
    <source>
        <dbReference type="PROSITE" id="PS50113"/>
    </source>
</evidence>
<dbReference type="PROSITE" id="PS51707">
    <property type="entry name" value="CYTH"/>
    <property type="match status" value="1"/>
</dbReference>
<dbReference type="PATRIC" id="fig|997296.3.peg.625"/>
<dbReference type="STRING" id="997296.PB1_02815"/>
<name>I3E5R5_BACMT</name>
<dbReference type="PIRSF" id="PIRSF012526">
    <property type="entry name" value="CYTH_UCP012526"/>
    <property type="match status" value="1"/>
</dbReference>
<accession>I3E5R5</accession>
<dbReference type="Pfam" id="PF01928">
    <property type="entry name" value="CYTH"/>
    <property type="match status" value="1"/>
</dbReference>
<dbReference type="InterPro" id="IPR033469">
    <property type="entry name" value="CYTH-like_dom_sf"/>
</dbReference>
<organism evidence="3 4">
    <name type="scientific">Bacillus methanolicus PB1</name>
    <dbReference type="NCBI Taxonomy" id="997296"/>
    <lineage>
        <taxon>Bacteria</taxon>
        <taxon>Bacillati</taxon>
        <taxon>Bacillota</taxon>
        <taxon>Bacilli</taxon>
        <taxon>Bacillales</taxon>
        <taxon>Bacillaceae</taxon>
        <taxon>Bacillus</taxon>
    </lineage>
</organism>
<dbReference type="EMBL" id="AFEU01000001">
    <property type="protein sequence ID" value="EIJ81836.1"/>
    <property type="molecule type" value="Genomic_DNA"/>
</dbReference>
<dbReference type="PROSITE" id="PS50113">
    <property type="entry name" value="PAC"/>
    <property type="match status" value="1"/>
</dbReference>
<dbReference type="RefSeq" id="WP_003350589.1">
    <property type="nucleotide sequence ID" value="NZ_AFEU01000001.1"/>
</dbReference>
<dbReference type="Gene3D" id="2.40.320.10">
    <property type="entry name" value="Hypothetical Protein Pfu-838710-001"/>
    <property type="match status" value="1"/>
</dbReference>
<dbReference type="InterPro" id="IPR023577">
    <property type="entry name" value="CYTH_domain"/>
</dbReference>
<dbReference type="AlphaFoldDB" id="I3E5R5"/>
<feature type="domain" description="PAC" evidence="1">
    <location>
        <begin position="148"/>
        <end position="198"/>
    </location>
</feature>
<dbReference type="Proteomes" id="UP000010523">
    <property type="component" value="Unassembled WGS sequence"/>
</dbReference>
<evidence type="ECO:0000313" key="3">
    <source>
        <dbReference type="EMBL" id="EIJ81836.1"/>
    </source>
</evidence>
<gene>
    <name evidence="3" type="ORF">PB1_02815</name>
</gene>
<comment type="caution">
    <text evidence="3">The sequence shown here is derived from an EMBL/GenBank/DDBJ whole genome shotgun (WGS) entry which is preliminary data.</text>
</comment>
<dbReference type="InterPro" id="IPR009195">
    <property type="entry name" value="Uncharacterised_YjbK"/>
</dbReference>
<reference evidence="3 4" key="1">
    <citation type="journal article" date="2012" name="Appl. Environ. Microbiol.">
        <title>Genome Sequence of Thermotolerant Bacillus methanolicus: Features and Regulation Related to Methylotrophy and Production of L-Lysine and L-Glutamate from Methanol.</title>
        <authorList>
            <person name="Heggeset T.M."/>
            <person name="Krog A."/>
            <person name="Balzer S."/>
            <person name="Wentzel A."/>
            <person name="Ellingsen T.E."/>
            <person name="Brautaset T."/>
        </authorList>
    </citation>
    <scope>NUCLEOTIDE SEQUENCE [LARGE SCALE GENOMIC DNA]</scope>
    <source>
        <strain evidence="3 4">PB1</strain>
    </source>
</reference>
<evidence type="ECO:0000259" key="2">
    <source>
        <dbReference type="PROSITE" id="PS51707"/>
    </source>
</evidence>
<dbReference type="SMART" id="SM01118">
    <property type="entry name" value="CYTH"/>
    <property type="match status" value="1"/>
</dbReference>
<protein>
    <submittedName>
        <fullName evidence="3">Adenylate cyclase</fullName>
    </submittedName>
</protein>
<dbReference type="eggNOG" id="COG4116">
    <property type="taxonomic scope" value="Bacteria"/>
</dbReference>
<evidence type="ECO:0000313" key="4">
    <source>
        <dbReference type="Proteomes" id="UP000010523"/>
    </source>
</evidence>
<dbReference type="OrthoDB" id="384378at2"/>
<dbReference type="CDD" id="cd07762">
    <property type="entry name" value="CYTH-like_Pase_1"/>
    <property type="match status" value="1"/>
</dbReference>
<feature type="domain" description="CYTH" evidence="2">
    <location>
        <begin position="4"/>
        <end position="192"/>
    </location>
</feature>
<keyword evidence="4" id="KW-1185">Reference proteome</keyword>
<dbReference type="InterPro" id="IPR000700">
    <property type="entry name" value="PAS-assoc_C"/>
</dbReference>
<proteinExistence type="predicted"/>
<sequence length="198" mass="23476">MSQQIEIEFKNLLTKDEFHRIQKVFQIKSNDFSKQINYYFDTGIFSLKEFGSALRIREKDGFFELTLKQPAKEGLLETNQKINSVEAEKMLHHLIFPEGTIKTIFQDLNINILELEYLGSLTTFRAEQIYKGGLLVFDHSYYLNTEDFEIEYEVTNREEGQKIFLDLLSEHKIPLRNTENKIKRFFAAKNNLSFRKEK</sequence>